<dbReference type="Pfam" id="PF17765">
    <property type="entry name" value="MLTR_LBD"/>
    <property type="match status" value="1"/>
</dbReference>
<dbReference type="RefSeq" id="WP_188890740.1">
    <property type="nucleotide sequence ID" value="NZ_BMHY01000007.1"/>
</dbReference>
<evidence type="ECO:0000313" key="2">
    <source>
        <dbReference type="EMBL" id="GGG77506.1"/>
    </source>
</evidence>
<dbReference type="Gene3D" id="1.10.260.40">
    <property type="entry name" value="lambda repressor-like DNA-binding domains"/>
    <property type="match status" value="1"/>
</dbReference>
<dbReference type="AlphaFoldDB" id="A0A917HFQ5"/>
<keyword evidence="3" id="KW-1185">Reference proteome</keyword>
<dbReference type="PANTHER" id="PTHR35010">
    <property type="entry name" value="BLL4672 PROTEIN-RELATED"/>
    <property type="match status" value="1"/>
</dbReference>
<accession>A0A917HFQ5</accession>
<dbReference type="EMBL" id="BMHY01000007">
    <property type="protein sequence ID" value="GGG77506.1"/>
    <property type="molecule type" value="Genomic_DNA"/>
</dbReference>
<dbReference type="SUPFAM" id="SSF47413">
    <property type="entry name" value="lambda repressor-like DNA-binding domains"/>
    <property type="match status" value="1"/>
</dbReference>
<dbReference type="InterPro" id="IPR041413">
    <property type="entry name" value="MLTR_LBD"/>
</dbReference>
<feature type="domain" description="HTH cro/C1-type" evidence="1">
    <location>
        <begin position="15"/>
        <end position="87"/>
    </location>
</feature>
<dbReference type="InterPro" id="IPR010982">
    <property type="entry name" value="Lambda_DNA-bd_dom_sf"/>
</dbReference>
<protein>
    <submittedName>
        <fullName evidence="2">Transcriptional regulator</fullName>
    </submittedName>
</protein>
<evidence type="ECO:0000313" key="3">
    <source>
        <dbReference type="Proteomes" id="UP000600247"/>
    </source>
</evidence>
<reference evidence="2 3" key="1">
    <citation type="journal article" date="2014" name="Int. J. Syst. Evol. Microbiol.">
        <title>Complete genome sequence of Corynebacterium casei LMG S-19264T (=DSM 44701T), isolated from a smear-ripened cheese.</title>
        <authorList>
            <consortium name="US DOE Joint Genome Institute (JGI-PGF)"/>
            <person name="Walter F."/>
            <person name="Albersmeier A."/>
            <person name="Kalinowski J."/>
            <person name="Ruckert C."/>
        </authorList>
    </citation>
    <scope>NUCLEOTIDE SEQUENCE [LARGE SCALE GENOMIC DNA]</scope>
    <source>
        <strain evidence="2 3">CGMCC 1.15286</strain>
    </source>
</reference>
<dbReference type="SMART" id="SM00530">
    <property type="entry name" value="HTH_XRE"/>
    <property type="match status" value="1"/>
</dbReference>
<dbReference type="Pfam" id="PF13560">
    <property type="entry name" value="HTH_31"/>
    <property type="match status" value="1"/>
</dbReference>
<dbReference type="InterPro" id="IPR001387">
    <property type="entry name" value="Cro/C1-type_HTH"/>
</dbReference>
<proteinExistence type="predicted"/>
<evidence type="ECO:0000259" key="1">
    <source>
        <dbReference type="SMART" id="SM00530"/>
    </source>
</evidence>
<gene>
    <name evidence="2" type="ORF">GCM10010918_37750</name>
</gene>
<name>A0A917HFQ5_9BACL</name>
<dbReference type="Gene3D" id="3.30.450.180">
    <property type="match status" value="1"/>
</dbReference>
<dbReference type="CDD" id="cd00093">
    <property type="entry name" value="HTH_XRE"/>
    <property type="match status" value="1"/>
</dbReference>
<dbReference type="Proteomes" id="UP000600247">
    <property type="component" value="Unassembled WGS sequence"/>
</dbReference>
<organism evidence="2 3">
    <name type="scientific">Paenibacillus radicis</name>
    <name type="common">ex Gao et al. 2016</name>
    <dbReference type="NCBI Taxonomy" id="1737354"/>
    <lineage>
        <taxon>Bacteria</taxon>
        <taxon>Bacillati</taxon>
        <taxon>Bacillota</taxon>
        <taxon>Bacilli</taxon>
        <taxon>Bacillales</taxon>
        <taxon>Paenibacillaceae</taxon>
        <taxon>Paenibacillus</taxon>
    </lineage>
</organism>
<dbReference type="GO" id="GO:0003677">
    <property type="term" value="F:DNA binding"/>
    <property type="evidence" value="ECO:0007669"/>
    <property type="project" value="InterPro"/>
</dbReference>
<comment type="caution">
    <text evidence="2">The sequence shown here is derived from an EMBL/GenBank/DDBJ whole genome shotgun (WGS) entry which is preliminary data.</text>
</comment>
<sequence>MAKNEINRYSELAHFLRNRRERLTPKQAGLPEAGRRRTPGLRRGEVAMLAGVSLEWYTYLEQGRSIHVSAEVLEGLAVALQLDAAERKHMFLLAHRQPPPEQSRAQSEVSPVLQRFLDSQGLNPACAMDARMNIVAWNEAMYILNGDLSKVSEKQRNLLWGTFTSADFRKMKGSQWEEHARRTVAQFRADYARYGDDPWWGEQVLSLSELSEEFRTYWEQHDVLDYSHAHKIMQHPVVGELAFDYISFQPLDKSDLQISIHIPLDDGITKNKIQKFLEERS</sequence>